<dbReference type="RefSeq" id="WP_184147515.1">
    <property type="nucleotide sequence ID" value="NZ_JACHFM010000001.1"/>
</dbReference>
<proteinExistence type="predicted"/>
<keyword evidence="2" id="KW-1185">Reference proteome</keyword>
<comment type="caution">
    <text evidence="1">The sequence shown here is derived from an EMBL/GenBank/DDBJ whole genome shotgun (WGS) entry which is preliminary data.</text>
</comment>
<evidence type="ECO:0000313" key="1">
    <source>
        <dbReference type="EMBL" id="MBB5221113.1"/>
    </source>
</evidence>
<dbReference type="Proteomes" id="UP000549457">
    <property type="component" value="Unassembled WGS sequence"/>
</dbReference>
<reference evidence="1 2" key="1">
    <citation type="submission" date="2020-08" db="EMBL/GenBank/DDBJ databases">
        <title>Genomic Encyclopedia of Type Strains, Phase IV (KMG-IV): sequencing the most valuable type-strain genomes for metagenomic binning, comparative biology and taxonomic classification.</title>
        <authorList>
            <person name="Goeker M."/>
        </authorList>
    </citation>
    <scope>NUCLEOTIDE SEQUENCE [LARGE SCALE GENOMIC DNA]</scope>
    <source>
        <strain evidence="1 2">DSM 101730</strain>
    </source>
</reference>
<name>A0A840SNX8_9RHOB</name>
<dbReference type="AlphaFoldDB" id="A0A840SNX8"/>
<evidence type="ECO:0008006" key="3">
    <source>
        <dbReference type="Google" id="ProtNLM"/>
    </source>
</evidence>
<accession>A0A840SNX8</accession>
<sequence>MTLARTRLVVILFGLAVLLAVAAGLAVVGGPDTGRRDRRDDARLDALRQIADALACHADAKSDPPNPAILGDISPACLSGDISVRLSDPQTGAPYRIEYPTSDEARVCADFEAPLSAPRSAGWPPFDAATGCVSVTLSRADEK</sequence>
<evidence type="ECO:0000313" key="2">
    <source>
        <dbReference type="Proteomes" id="UP000549457"/>
    </source>
</evidence>
<protein>
    <recommendedName>
        <fullName evidence="3">Type II secretion system protein</fullName>
    </recommendedName>
</protein>
<gene>
    <name evidence="1" type="ORF">HNP73_001034</name>
</gene>
<dbReference type="EMBL" id="JACHFM010000001">
    <property type="protein sequence ID" value="MBB5221113.1"/>
    <property type="molecule type" value="Genomic_DNA"/>
</dbReference>
<organism evidence="1 2">
    <name type="scientific">Amaricoccus macauensis</name>
    <dbReference type="NCBI Taxonomy" id="57001"/>
    <lineage>
        <taxon>Bacteria</taxon>
        <taxon>Pseudomonadati</taxon>
        <taxon>Pseudomonadota</taxon>
        <taxon>Alphaproteobacteria</taxon>
        <taxon>Rhodobacterales</taxon>
        <taxon>Paracoccaceae</taxon>
        <taxon>Amaricoccus</taxon>
    </lineage>
</organism>